<sequence>MSNSELVTCEECELFDECEGQNPECESLEEEEIDDSDLVEKYAAYTAETMLTVIELLNGLADMSENRDLLWDIANLHGELAERCETANRMAMQLGLACYE</sequence>
<proteinExistence type="predicted"/>
<accession>A0A1L3GEJ2</accession>
<reference evidence="1 2" key="1">
    <citation type="journal article" date="2017" name="Genome Announc.">
        <title>Complete Genome Sequences of Two Acetylene-Fermenting Pelobacter acetylenicus Strains.</title>
        <authorList>
            <person name="Sutton J.M."/>
            <person name="Baesman S.M."/>
            <person name="Fierst J.L."/>
            <person name="Poret-Peterson A.T."/>
            <person name="Oremland R.S."/>
            <person name="Dunlap D.S."/>
            <person name="Akob D.M."/>
        </authorList>
    </citation>
    <scope>NUCLEOTIDE SEQUENCE [LARGE SCALE GENOMIC DNA]</scope>
    <source>
        <strain evidence="1 2">DSM 3247</strain>
    </source>
</reference>
<evidence type="ECO:0000313" key="2">
    <source>
        <dbReference type="Proteomes" id="UP000182264"/>
    </source>
</evidence>
<organism evidence="1 2">
    <name type="scientific">Syntrophotalea acetylenica</name>
    <name type="common">Pelobacter acetylenicus</name>
    <dbReference type="NCBI Taxonomy" id="29542"/>
    <lineage>
        <taxon>Bacteria</taxon>
        <taxon>Pseudomonadati</taxon>
        <taxon>Thermodesulfobacteriota</taxon>
        <taxon>Desulfuromonadia</taxon>
        <taxon>Desulfuromonadales</taxon>
        <taxon>Syntrophotaleaceae</taxon>
        <taxon>Syntrophotalea</taxon>
    </lineage>
</organism>
<dbReference type="AlphaFoldDB" id="A0A1L3GEJ2"/>
<dbReference type="KEGG" id="pace:A6070_12430"/>
<protein>
    <submittedName>
        <fullName evidence="1">Uncharacterized protein</fullName>
    </submittedName>
</protein>
<gene>
    <name evidence="1" type="ORF">A7E75_03800</name>
</gene>
<name>A0A1L3GEJ2_SYNAC</name>
<dbReference type="Proteomes" id="UP000182264">
    <property type="component" value="Chromosome"/>
</dbReference>
<dbReference type="RefSeq" id="WP_072286081.1">
    <property type="nucleotide sequence ID" value="NZ_CP015455.1"/>
</dbReference>
<evidence type="ECO:0000313" key="1">
    <source>
        <dbReference type="EMBL" id="APG24255.1"/>
    </source>
</evidence>
<keyword evidence="2" id="KW-1185">Reference proteome</keyword>
<dbReference type="EMBL" id="CP015518">
    <property type="protein sequence ID" value="APG24255.1"/>
    <property type="molecule type" value="Genomic_DNA"/>
</dbReference>